<dbReference type="GO" id="GO:0016887">
    <property type="term" value="F:ATP hydrolysis activity"/>
    <property type="evidence" value="ECO:0007669"/>
    <property type="project" value="TreeGrafter"/>
</dbReference>
<protein>
    <submittedName>
        <fullName evidence="3">Helicase</fullName>
    </submittedName>
</protein>
<name>A0A150S8A8_SORCE</name>
<dbReference type="CDD" id="cd18799">
    <property type="entry name" value="SF2_C_EcoAI-like"/>
    <property type="match status" value="1"/>
</dbReference>
<keyword evidence="3" id="KW-0378">Hydrolase</keyword>
<dbReference type="AlphaFoldDB" id="A0A150S8A8"/>
<feature type="domain" description="Helicase ATP-binding" evidence="1">
    <location>
        <begin position="324"/>
        <end position="478"/>
    </location>
</feature>
<keyword evidence="3" id="KW-0347">Helicase</keyword>
<reference evidence="3 4" key="1">
    <citation type="submission" date="2014-02" db="EMBL/GenBank/DDBJ databases">
        <title>The small core and large imbalanced accessory genome model reveals a collaborative survival strategy of Sorangium cellulosum strains in nature.</title>
        <authorList>
            <person name="Han K."/>
            <person name="Peng R."/>
            <person name="Blom J."/>
            <person name="Li Y.-Z."/>
        </authorList>
    </citation>
    <scope>NUCLEOTIDE SEQUENCE [LARGE SCALE GENOMIC DNA]</scope>
    <source>
        <strain evidence="3 4">So0011-07</strain>
    </source>
</reference>
<keyword evidence="3" id="KW-0067">ATP-binding</keyword>
<dbReference type="SUPFAM" id="SSF52540">
    <property type="entry name" value="P-loop containing nucleoside triphosphate hydrolases"/>
    <property type="match status" value="1"/>
</dbReference>
<organism evidence="3 4">
    <name type="scientific">Sorangium cellulosum</name>
    <name type="common">Polyangium cellulosum</name>
    <dbReference type="NCBI Taxonomy" id="56"/>
    <lineage>
        <taxon>Bacteria</taxon>
        <taxon>Pseudomonadati</taxon>
        <taxon>Myxococcota</taxon>
        <taxon>Polyangia</taxon>
        <taxon>Polyangiales</taxon>
        <taxon>Polyangiaceae</taxon>
        <taxon>Sorangium</taxon>
    </lineage>
</organism>
<evidence type="ECO:0000313" key="3">
    <source>
        <dbReference type="EMBL" id="KYF88723.1"/>
    </source>
</evidence>
<dbReference type="PROSITE" id="PS51194">
    <property type="entry name" value="HELICASE_CTER"/>
    <property type="match status" value="1"/>
</dbReference>
<evidence type="ECO:0000259" key="2">
    <source>
        <dbReference type="PROSITE" id="PS51194"/>
    </source>
</evidence>
<proteinExistence type="predicted"/>
<dbReference type="Proteomes" id="UP000075635">
    <property type="component" value="Unassembled WGS sequence"/>
</dbReference>
<evidence type="ECO:0000313" key="4">
    <source>
        <dbReference type="Proteomes" id="UP000075635"/>
    </source>
</evidence>
<dbReference type="EMBL" id="JEMB01001306">
    <property type="protein sequence ID" value="KYF88723.1"/>
    <property type="molecule type" value="Genomic_DNA"/>
</dbReference>
<dbReference type="GO" id="GO:0005524">
    <property type="term" value="F:ATP binding"/>
    <property type="evidence" value="ECO:0007669"/>
    <property type="project" value="InterPro"/>
</dbReference>
<dbReference type="InterPro" id="IPR014001">
    <property type="entry name" value="Helicase_ATP-bd"/>
</dbReference>
<dbReference type="CDD" id="cd18032">
    <property type="entry name" value="DEXHc_RE_I_III_res"/>
    <property type="match status" value="1"/>
</dbReference>
<dbReference type="GO" id="GO:0004386">
    <property type="term" value="F:helicase activity"/>
    <property type="evidence" value="ECO:0007669"/>
    <property type="project" value="UniProtKB-KW"/>
</dbReference>
<dbReference type="SUPFAM" id="SSF56024">
    <property type="entry name" value="Phospholipase D/nuclease"/>
    <property type="match status" value="1"/>
</dbReference>
<dbReference type="Pfam" id="PF00271">
    <property type="entry name" value="Helicase_C"/>
    <property type="match status" value="1"/>
</dbReference>
<dbReference type="InterPro" id="IPR027417">
    <property type="entry name" value="P-loop_NTPase"/>
</dbReference>
<dbReference type="Pfam" id="PF13091">
    <property type="entry name" value="PLDc_2"/>
    <property type="match status" value="1"/>
</dbReference>
<dbReference type="GO" id="GO:0003677">
    <property type="term" value="F:DNA binding"/>
    <property type="evidence" value="ECO:0007669"/>
    <property type="project" value="InterPro"/>
</dbReference>
<dbReference type="InterPro" id="IPR052511">
    <property type="entry name" value="ATP-dep_Helicase"/>
</dbReference>
<evidence type="ECO:0000259" key="1">
    <source>
        <dbReference type="PROSITE" id="PS51192"/>
    </source>
</evidence>
<dbReference type="InterPro" id="IPR006935">
    <property type="entry name" value="Helicase/UvrB_N"/>
</dbReference>
<dbReference type="PROSITE" id="PS51192">
    <property type="entry name" value="HELICASE_ATP_BIND_1"/>
    <property type="match status" value="1"/>
</dbReference>
<keyword evidence="3" id="KW-0547">Nucleotide-binding</keyword>
<dbReference type="InterPro" id="IPR025202">
    <property type="entry name" value="PLD-like_dom"/>
</dbReference>
<dbReference type="Pfam" id="PF04851">
    <property type="entry name" value="ResIII"/>
    <property type="match status" value="1"/>
</dbReference>
<accession>A0A150S8A8</accession>
<dbReference type="InterPro" id="IPR001650">
    <property type="entry name" value="Helicase_C-like"/>
</dbReference>
<gene>
    <name evidence="3" type="ORF">BE17_24660</name>
</gene>
<dbReference type="SMART" id="SM00487">
    <property type="entry name" value="DEXDc"/>
    <property type="match status" value="1"/>
</dbReference>
<comment type="caution">
    <text evidence="3">The sequence shown here is derived from an EMBL/GenBank/DDBJ whole genome shotgun (WGS) entry which is preliminary data.</text>
</comment>
<dbReference type="PANTHER" id="PTHR47962">
    <property type="entry name" value="ATP-DEPENDENT HELICASE LHR-RELATED-RELATED"/>
    <property type="match status" value="1"/>
</dbReference>
<dbReference type="PANTHER" id="PTHR47962:SF7">
    <property type="entry name" value="MITOCHONDRIAL ATP-DEPENDENT HELICASE IRC3-RELATED"/>
    <property type="match status" value="1"/>
</dbReference>
<sequence>MAASRRGLYEILVTEAVASGLRDLDASLEASTGALRPAEAADRVALHLSRIVQRAIAGVPDAERVRVGVGLARRIVDQIEEAIVGAEVRPDAPVEPATVLRAIAGRQPDGRPETIPEPLIPLLDTTLLTNAPGEPRVGHQLLTEVRSADRIDVVMAFVRRSGIAPLLEALRVHCEAGRELRVLTTTYTGSTEAMALDALRKIGASVRVSYDTGTTRLHAKAWLFHRASGFSTAYIGSSNLTHTAQTSGLEWNVRVSGARNPDVVAKVAAVFESYWNSGDFVPYDREEFLGRVGQAAGGATAVMMSPIELRPEPFQERLLEQIALSRERGHHRNLLVSATGTGKTVMAAVDYARLREALPRARLLFVAHREEILEQSLATFRQGLRDHAFGELWVGGRRPRRFEHVFASIQSLAAAGLDHLDAGHFDVVIIDEFHHAAAPSYRALLEHVKPVELLGLTATPERSDGLPLLGWFDDRIAAELRLWDAIDQHRLAPFVYYGIHDGLDLRDVPWRRGRGYDIEGLSNLLTANDMWARQVVAEVAAHVDDVRRMRALGFCVSIEHARFMARVFRQAGIAAAAVWGDSPDGERRAALAGLGAREINVVFSVDLFNEGIDVPAVDTLILLRPTDSATLFLQQLGRGLRRSAGKTVCTVLDFVGHHRREFRFDRRFGALLGGSRSEIAQQIEDGFPFLPAGCHMELDRKASELVLENIRQAVPSGWTAKVEELRRMARGGDGGDVSLARFLEETGLEIEDVYASQRSWSELREDAGLPLLGAGPHERALRRACGRLLHVDDFVRIDGYRRLLASEACPDPGAMSERERRLLRMLVATVADRAIEKATTLAEACALVWAHPQVRAELVEVLGLLATRVDHVHRALATHPDVPLEVHARYSRI</sequence>
<feature type="domain" description="Helicase C-terminal" evidence="2">
    <location>
        <begin position="538"/>
        <end position="687"/>
    </location>
</feature>
<dbReference type="SMART" id="SM00490">
    <property type="entry name" value="HELICc"/>
    <property type="match status" value="1"/>
</dbReference>
<dbReference type="Gene3D" id="3.30.870.10">
    <property type="entry name" value="Endonuclease Chain A"/>
    <property type="match status" value="1"/>
</dbReference>
<dbReference type="Gene3D" id="3.40.50.300">
    <property type="entry name" value="P-loop containing nucleotide triphosphate hydrolases"/>
    <property type="match status" value="2"/>
</dbReference>
<feature type="non-terminal residue" evidence="3">
    <location>
        <position position="893"/>
    </location>
</feature>